<feature type="transmembrane region" description="Helical" evidence="1">
    <location>
        <begin position="9"/>
        <end position="28"/>
    </location>
</feature>
<feature type="transmembrane region" description="Helical" evidence="1">
    <location>
        <begin position="293"/>
        <end position="314"/>
    </location>
</feature>
<sequence length="555" mass="62651">MIEKIKKIIFSPLTVTLVVVVPTFMALLRPGYFPMHDDISAMRLLQMDKCVKDGQVPCRWVPDMGFGYGYPQFNYYAPLPYYIMETWHIAGMGYLDSVKVGFALSFVLSGVGMYLLGKSLWGKTGGFVAALFYAYLPYRAVDAYVRGAVGELYGLAFLPFIFWTSKKILEGDKKAKLLVALSLAALFTSHNITSMIFLPFLISWITFLILGQKLHLLPDFKKRIVDLVAGLAWGFGLSAFFTLPAFFERNLVHIKTLTGGYFGYLAHFVSVGQLLFSNYWGYGTSEAGPWDEASFSVGIFHWATALLVILLAYVLKAKRKIASVLFWVVSGVVSVFMAHTRSALIWRAFPLAEFIQFPWRFLLLSGFFFSTAAGAICLFFPKGPKKLLYISIISLVVILFYSGVFRPAKWLDITDEQKFSGENWRLQQTVSIFDYLPIYVEKGPTLPASDKPRIISGQAEISNWQKGTDWQKGFIKVVEEARIELPIYYFPNWEVKAGGNKLEVTHEGELALLNVGLRSGEWEVEAKLKDTPIRTAGNIVSLFALFLIPLYLKRK</sequence>
<comment type="caution">
    <text evidence="2">The sequence shown here is derived from an EMBL/GenBank/DDBJ whole genome shotgun (WGS) entry which is preliminary data.</text>
</comment>
<evidence type="ECO:0000313" key="3">
    <source>
        <dbReference type="Proteomes" id="UP000177382"/>
    </source>
</evidence>
<evidence type="ECO:0000313" key="2">
    <source>
        <dbReference type="EMBL" id="OGM15520.1"/>
    </source>
</evidence>
<dbReference type="Proteomes" id="UP000177382">
    <property type="component" value="Unassembled WGS sequence"/>
</dbReference>
<name>A0A1F7XKJ1_9BACT</name>
<evidence type="ECO:0008006" key="4">
    <source>
        <dbReference type="Google" id="ProtNLM"/>
    </source>
</evidence>
<feature type="transmembrane region" description="Helical" evidence="1">
    <location>
        <begin position="227"/>
        <end position="247"/>
    </location>
</feature>
<dbReference type="AlphaFoldDB" id="A0A1F7XKJ1"/>
<feature type="transmembrane region" description="Helical" evidence="1">
    <location>
        <begin position="259"/>
        <end position="281"/>
    </location>
</feature>
<feature type="transmembrane region" description="Helical" evidence="1">
    <location>
        <begin position="359"/>
        <end position="380"/>
    </location>
</feature>
<gene>
    <name evidence="2" type="ORF">A2V97_02460</name>
</gene>
<keyword evidence="1" id="KW-0472">Membrane</keyword>
<protein>
    <recommendedName>
        <fullName evidence="4">Membrane protein 6-pyruvoyl-tetrahydropterin synthase-related domain-containing protein</fullName>
    </recommendedName>
</protein>
<feature type="transmembrane region" description="Helical" evidence="1">
    <location>
        <begin position="144"/>
        <end position="165"/>
    </location>
</feature>
<reference evidence="2 3" key="1">
    <citation type="journal article" date="2016" name="Nat. Commun.">
        <title>Thousands of microbial genomes shed light on interconnected biogeochemical processes in an aquifer system.</title>
        <authorList>
            <person name="Anantharaman K."/>
            <person name="Brown C.T."/>
            <person name="Hug L.A."/>
            <person name="Sharon I."/>
            <person name="Castelle C.J."/>
            <person name="Probst A.J."/>
            <person name="Thomas B.C."/>
            <person name="Singh A."/>
            <person name="Wilkins M.J."/>
            <person name="Karaoz U."/>
            <person name="Brodie E.L."/>
            <person name="Williams K.H."/>
            <person name="Hubbard S.S."/>
            <person name="Banfield J.F."/>
        </authorList>
    </citation>
    <scope>NUCLEOTIDE SEQUENCE [LARGE SCALE GENOMIC DNA]</scope>
</reference>
<dbReference type="EMBL" id="MGFX01000003">
    <property type="protein sequence ID" value="OGM15520.1"/>
    <property type="molecule type" value="Genomic_DNA"/>
</dbReference>
<keyword evidence="1" id="KW-0812">Transmembrane</keyword>
<feature type="transmembrane region" description="Helical" evidence="1">
    <location>
        <begin position="533"/>
        <end position="552"/>
    </location>
</feature>
<feature type="transmembrane region" description="Helical" evidence="1">
    <location>
        <begin position="177"/>
        <end position="207"/>
    </location>
</feature>
<accession>A0A1F7XKJ1</accession>
<evidence type="ECO:0000256" key="1">
    <source>
        <dbReference type="SAM" id="Phobius"/>
    </source>
</evidence>
<feature type="transmembrane region" description="Helical" evidence="1">
    <location>
        <begin position="387"/>
        <end position="405"/>
    </location>
</feature>
<keyword evidence="1" id="KW-1133">Transmembrane helix</keyword>
<dbReference type="STRING" id="1802485.A2V97_02460"/>
<feature type="transmembrane region" description="Helical" evidence="1">
    <location>
        <begin position="321"/>
        <end position="339"/>
    </location>
</feature>
<proteinExistence type="predicted"/>
<organism evidence="2 3">
    <name type="scientific">Candidatus Woesebacteria bacterium RBG_16_42_24</name>
    <dbReference type="NCBI Taxonomy" id="1802485"/>
    <lineage>
        <taxon>Bacteria</taxon>
        <taxon>Candidatus Woeseibacteriota</taxon>
    </lineage>
</organism>